<dbReference type="PANTHER" id="PTHR34293">
    <property type="entry name" value="HTH-TYPE TRANSCRIPTIONAL REGULATOR TRMBL2"/>
    <property type="match status" value="1"/>
</dbReference>
<feature type="domain" description="Transcription regulator TrmB N-terminal" evidence="1">
    <location>
        <begin position="7"/>
        <end position="75"/>
    </location>
</feature>
<dbReference type="PANTHER" id="PTHR34293:SF1">
    <property type="entry name" value="HTH-TYPE TRANSCRIPTIONAL REGULATOR TRMBL2"/>
    <property type="match status" value="1"/>
</dbReference>
<comment type="caution">
    <text evidence="2">The sequence shown here is derived from an EMBL/GenBank/DDBJ whole genome shotgun (WGS) entry which is preliminary data.</text>
</comment>
<name>A0A2H0N8C0_9BACT</name>
<reference evidence="2 3" key="1">
    <citation type="submission" date="2017-09" db="EMBL/GenBank/DDBJ databases">
        <title>Depth-based differentiation of microbial function through sediment-hosted aquifers and enrichment of novel symbionts in the deep terrestrial subsurface.</title>
        <authorList>
            <person name="Probst A.J."/>
            <person name="Ladd B."/>
            <person name="Jarett J.K."/>
            <person name="Geller-Mcgrath D.E."/>
            <person name="Sieber C.M."/>
            <person name="Emerson J.B."/>
            <person name="Anantharaman K."/>
            <person name="Thomas B.C."/>
            <person name="Malmstrom R."/>
            <person name="Stieglmeier M."/>
            <person name="Klingl A."/>
            <person name="Woyke T."/>
            <person name="Ryan C.M."/>
            <person name="Banfield J.F."/>
        </authorList>
    </citation>
    <scope>NUCLEOTIDE SEQUENCE [LARGE SCALE GENOMIC DNA]</scope>
    <source>
        <strain evidence="2">CG11_big_fil_rev_8_21_14_0_20_39_34</strain>
    </source>
</reference>
<evidence type="ECO:0000313" key="2">
    <source>
        <dbReference type="EMBL" id="PIR04375.1"/>
    </source>
</evidence>
<evidence type="ECO:0000313" key="3">
    <source>
        <dbReference type="Proteomes" id="UP000229600"/>
    </source>
</evidence>
<dbReference type="InterPro" id="IPR036390">
    <property type="entry name" value="WH_DNA-bd_sf"/>
</dbReference>
<dbReference type="Gene3D" id="1.10.10.10">
    <property type="entry name" value="Winged helix-like DNA-binding domain superfamily/Winged helix DNA-binding domain"/>
    <property type="match status" value="1"/>
</dbReference>
<dbReference type="Pfam" id="PF01978">
    <property type="entry name" value="TrmB"/>
    <property type="match status" value="1"/>
</dbReference>
<sequence length="252" mass="29191">MNLKKDLQKLGLSENQSLIYLACLQLGIDSVAHIAKYAGIKRPTAYLVLDDLMEMGLVSRVQKEKKNQYRAEDPKKLLLDFHAKQELAKEIFPNLQAIYNIDPEKPNIKVSEGVSGVKNVYHELFTFLYHNKDEELLLFGSLKDAKQYFEAEVIDFFIRAMSRSNNPIFEIGNDDHETRKYYRAASKLNPNHNIRLVRNEGDFYQTDCMIYGNTVVILSVKDEIFATTIESKNIAHTYRTLFRMAWKSGKRI</sequence>
<protein>
    <recommendedName>
        <fullName evidence="1">Transcription regulator TrmB N-terminal domain-containing protein</fullName>
    </recommendedName>
</protein>
<organism evidence="2 3">
    <name type="scientific">Candidatus Magasanikbacteria bacterium CG11_big_fil_rev_8_21_14_0_20_39_34</name>
    <dbReference type="NCBI Taxonomy" id="1974653"/>
    <lineage>
        <taxon>Bacteria</taxon>
        <taxon>Candidatus Magasanikiibacteriota</taxon>
    </lineage>
</organism>
<accession>A0A2H0N8C0</accession>
<gene>
    <name evidence="2" type="ORF">COV59_00830</name>
</gene>
<dbReference type="InterPro" id="IPR002831">
    <property type="entry name" value="Tscrpt_reg_TrmB_N"/>
</dbReference>
<dbReference type="InterPro" id="IPR036388">
    <property type="entry name" value="WH-like_DNA-bd_sf"/>
</dbReference>
<dbReference type="AlphaFoldDB" id="A0A2H0N8C0"/>
<evidence type="ECO:0000259" key="1">
    <source>
        <dbReference type="Pfam" id="PF01978"/>
    </source>
</evidence>
<dbReference type="InterPro" id="IPR051797">
    <property type="entry name" value="TrmB-like"/>
</dbReference>
<dbReference type="SUPFAM" id="SSF46785">
    <property type="entry name" value="Winged helix' DNA-binding domain"/>
    <property type="match status" value="1"/>
</dbReference>
<dbReference type="EMBL" id="PCWN01000003">
    <property type="protein sequence ID" value="PIR04375.1"/>
    <property type="molecule type" value="Genomic_DNA"/>
</dbReference>
<dbReference type="Proteomes" id="UP000229600">
    <property type="component" value="Unassembled WGS sequence"/>
</dbReference>
<proteinExistence type="predicted"/>